<organism evidence="3 4">
    <name type="scientific">Colletotrichum orbiculare (strain 104-T / ATCC 96160 / CBS 514.97 / LARS 414 / MAFF 240422)</name>
    <name type="common">Cucumber anthracnose fungus</name>
    <name type="synonym">Colletotrichum lagenarium</name>
    <dbReference type="NCBI Taxonomy" id="1213857"/>
    <lineage>
        <taxon>Eukaryota</taxon>
        <taxon>Fungi</taxon>
        <taxon>Dikarya</taxon>
        <taxon>Ascomycota</taxon>
        <taxon>Pezizomycotina</taxon>
        <taxon>Sordariomycetes</taxon>
        <taxon>Hypocreomycetidae</taxon>
        <taxon>Glomerellales</taxon>
        <taxon>Glomerellaceae</taxon>
        <taxon>Colletotrichum</taxon>
        <taxon>Colletotrichum orbiculare species complex</taxon>
    </lineage>
</organism>
<protein>
    <submittedName>
        <fullName evidence="3">Uncharacterized protein</fullName>
    </submittedName>
</protein>
<name>A0A484FZL4_COLOR</name>
<dbReference type="AlphaFoldDB" id="A0A484FZL4"/>
<feature type="signal peptide" evidence="2">
    <location>
        <begin position="1"/>
        <end position="18"/>
    </location>
</feature>
<evidence type="ECO:0000256" key="2">
    <source>
        <dbReference type="SAM" id="SignalP"/>
    </source>
</evidence>
<keyword evidence="4" id="KW-1185">Reference proteome</keyword>
<evidence type="ECO:0000313" key="4">
    <source>
        <dbReference type="Proteomes" id="UP000014480"/>
    </source>
</evidence>
<evidence type="ECO:0000256" key="1">
    <source>
        <dbReference type="SAM" id="MobiDB-lite"/>
    </source>
</evidence>
<gene>
    <name evidence="3" type="ORF">Cob_v003770</name>
</gene>
<sequence>MIHYHLLWILNLIGNSGGRSYPFNTTISSLKQAHCNMAKIWTPDVEARLIRSILKSLGYPRIPWGEVVKEMAKEGHHFTKKAVNQHWAIMQRDKASEAGPSTPNSRKRSVPSSGSSNKAGKTGAGAYHDNYDEDDEDDEEAGFDDKPVIKRAKTEAPVGPSIANAQVDLTKDGVGMASASKPVIPTVEAKNGLAALDKKVKLEKDEKNEVAFIRERSCTVQPYFNNAPVKLERAANQYIEDQV</sequence>
<evidence type="ECO:0000313" key="3">
    <source>
        <dbReference type="EMBL" id="TDZ23271.1"/>
    </source>
</evidence>
<feature type="region of interest" description="Disordered" evidence="1">
    <location>
        <begin position="93"/>
        <end position="145"/>
    </location>
</feature>
<proteinExistence type="predicted"/>
<keyword evidence="2" id="KW-0732">Signal</keyword>
<feature type="compositionally biased region" description="Acidic residues" evidence="1">
    <location>
        <begin position="131"/>
        <end position="142"/>
    </location>
</feature>
<dbReference type="EMBL" id="AMCV02000006">
    <property type="protein sequence ID" value="TDZ23271.1"/>
    <property type="molecule type" value="Genomic_DNA"/>
</dbReference>
<reference evidence="4" key="2">
    <citation type="journal article" date="2019" name="Mol. Plant Microbe Interact.">
        <title>Genome sequence resources for four phytopathogenic fungi from the Colletotrichum orbiculare species complex.</title>
        <authorList>
            <person name="Gan P."/>
            <person name="Tsushima A."/>
            <person name="Narusaka M."/>
            <person name="Narusaka Y."/>
            <person name="Takano Y."/>
            <person name="Kubo Y."/>
            <person name="Shirasu K."/>
        </authorList>
    </citation>
    <scope>GENOME REANNOTATION</scope>
    <source>
        <strain evidence="4">104-T / ATCC 96160 / CBS 514.97 / LARS 414 / MAFF 240422</strain>
    </source>
</reference>
<dbReference type="Proteomes" id="UP000014480">
    <property type="component" value="Unassembled WGS sequence"/>
</dbReference>
<comment type="caution">
    <text evidence="3">The sequence shown here is derived from an EMBL/GenBank/DDBJ whole genome shotgun (WGS) entry which is preliminary data.</text>
</comment>
<feature type="chain" id="PRO_5019786962" evidence="2">
    <location>
        <begin position="19"/>
        <end position="243"/>
    </location>
</feature>
<dbReference type="STRING" id="1213857.A0A484FZL4"/>
<accession>A0A484FZL4</accession>
<reference evidence="4" key="1">
    <citation type="journal article" date="2013" name="New Phytol.">
        <title>Comparative genomic and transcriptomic analyses reveal the hemibiotrophic stage shift of Colletotrichum fungi.</title>
        <authorList>
            <person name="Gan P."/>
            <person name="Ikeda K."/>
            <person name="Irieda H."/>
            <person name="Narusaka M."/>
            <person name="O'Connell R.J."/>
            <person name="Narusaka Y."/>
            <person name="Takano Y."/>
            <person name="Kubo Y."/>
            <person name="Shirasu K."/>
        </authorList>
    </citation>
    <scope>NUCLEOTIDE SEQUENCE [LARGE SCALE GENOMIC DNA]</scope>
    <source>
        <strain evidence="4">104-T / ATCC 96160 / CBS 514.97 / LARS 414 / MAFF 240422</strain>
    </source>
</reference>